<gene>
    <name evidence="5" type="ORF">OS145_07494</name>
</gene>
<dbReference type="Gene3D" id="2.60.120.10">
    <property type="entry name" value="Jelly Rolls"/>
    <property type="match status" value="2"/>
</dbReference>
<dbReference type="CDD" id="cd02909">
    <property type="entry name" value="cupin_pirin_N"/>
    <property type="match status" value="1"/>
</dbReference>
<dbReference type="Pfam" id="PF02678">
    <property type="entry name" value="Pirin"/>
    <property type="match status" value="1"/>
</dbReference>
<dbReference type="SUPFAM" id="SSF51182">
    <property type="entry name" value="RmlC-like cupins"/>
    <property type="match status" value="1"/>
</dbReference>
<feature type="domain" description="Pirin C-terminal" evidence="4">
    <location>
        <begin position="173"/>
        <end position="272"/>
    </location>
</feature>
<organism evidence="5 6">
    <name type="scientific">Idiomarina baltica OS145</name>
    <dbReference type="NCBI Taxonomy" id="314276"/>
    <lineage>
        <taxon>Bacteria</taxon>
        <taxon>Pseudomonadati</taxon>
        <taxon>Pseudomonadota</taxon>
        <taxon>Gammaproteobacteria</taxon>
        <taxon>Alteromonadales</taxon>
        <taxon>Idiomarinaceae</taxon>
        <taxon>Idiomarina</taxon>
    </lineage>
</organism>
<dbReference type="PIRSF" id="PIRSF006232">
    <property type="entry name" value="Pirin"/>
    <property type="match status" value="1"/>
</dbReference>
<comment type="caution">
    <text evidence="5">The sequence shown here is derived from an EMBL/GenBank/DDBJ whole genome shotgun (WGS) entry which is preliminary data.</text>
</comment>
<dbReference type="InterPro" id="IPR011051">
    <property type="entry name" value="RmlC_Cupin_sf"/>
</dbReference>
<evidence type="ECO:0000313" key="6">
    <source>
        <dbReference type="Proteomes" id="UP000016543"/>
    </source>
</evidence>
<evidence type="ECO:0000259" key="4">
    <source>
        <dbReference type="Pfam" id="PF05726"/>
    </source>
</evidence>
<dbReference type="PANTHER" id="PTHR13903">
    <property type="entry name" value="PIRIN-RELATED"/>
    <property type="match status" value="1"/>
</dbReference>
<proteinExistence type="inferred from homology"/>
<sequence length="275" mass="30588">MGVLKRVKGIAAQDGAGVKLSRIINQPGFKHQDPFLMLDEFRSDDPDDYIAGFPPHPHRGFCTLTYMLAGEMAHEDSVGNKGLVGAGGVQWMKAARGIIHAEMPKQTEGLMWGFQLWINLPAKFKMDAPEWFDYKADVIPEVHLQQSMLRLIAGRYGEQEGPVNLPEQRFLVADLRFSEASSEKLDIMAYTTQLLYVYQGSITLDGEQVERGELVVFDGPLNTSIIHGEQGSGVMLLLGDAIGEPISQYGPFVMNTTQEIEQAIRDYQQGRLTEA</sequence>
<dbReference type="InterPro" id="IPR012093">
    <property type="entry name" value="Pirin"/>
</dbReference>
<keyword evidence="6" id="KW-1185">Reference proteome</keyword>
<reference evidence="5 6" key="1">
    <citation type="submission" date="2006-01" db="EMBL/GenBank/DDBJ databases">
        <authorList>
            <person name="Brettar I."/>
            <person name="Hofle M."/>
            <person name="Ferriera S."/>
            <person name="Johnson J."/>
            <person name="Kravitz S."/>
            <person name="Halpern A."/>
            <person name="Remington K."/>
            <person name="Beeson K."/>
            <person name="Tran B."/>
            <person name="Rogers Y.-H."/>
            <person name="Friedman R."/>
            <person name="Venter J.C."/>
        </authorList>
    </citation>
    <scope>NUCLEOTIDE SEQUENCE [LARGE SCALE GENOMIC DNA]</scope>
    <source>
        <strain evidence="5 6">OS145</strain>
    </source>
</reference>
<dbReference type="RefSeq" id="WP_006956094.1">
    <property type="nucleotide sequence ID" value="NZ_CH672406.1"/>
</dbReference>
<dbReference type="PANTHER" id="PTHR13903:SF8">
    <property type="entry name" value="PIRIN"/>
    <property type="match status" value="1"/>
</dbReference>
<evidence type="ECO:0000256" key="2">
    <source>
        <dbReference type="RuleBase" id="RU003457"/>
    </source>
</evidence>
<dbReference type="EMBL" id="AAMX01000023">
    <property type="protein sequence ID" value="EAQ31177.1"/>
    <property type="molecule type" value="Genomic_DNA"/>
</dbReference>
<accession>A0ABM9WJU7</accession>
<dbReference type="InterPro" id="IPR003829">
    <property type="entry name" value="Pirin_N_dom"/>
</dbReference>
<name>A0ABM9WJU7_9GAMM</name>
<dbReference type="InterPro" id="IPR014710">
    <property type="entry name" value="RmlC-like_jellyroll"/>
</dbReference>
<comment type="similarity">
    <text evidence="1 2">Belongs to the pirin family.</text>
</comment>
<dbReference type="Proteomes" id="UP000016543">
    <property type="component" value="Unassembled WGS sequence"/>
</dbReference>
<dbReference type="Pfam" id="PF05726">
    <property type="entry name" value="Pirin_C"/>
    <property type="match status" value="1"/>
</dbReference>
<feature type="domain" description="Pirin N-terminal" evidence="3">
    <location>
        <begin position="20"/>
        <end position="118"/>
    </location>
</feature>
<evidence type="ECO:0000256" key="1">
    <source>
        <dbReference type="ARBA" id="ARBA00008416"/>
    </source>
</evidence>
<evidence type="ECO:0000259" key="3">
    <source>
        <dbReference type="Pfam" id="PF02678"/>
    </source>
</evidence>
<dbReference type="InterPro" id="IPR008778">
    <property type="entry name" value="Pirin_C_dom"/>
</dbReference>
<protein>
    <submittedName>
        <fullName evidence="5">Pirin-related protein</fullName>
    </submittedName>
</protein>
<evidence type="ECO:0000313" key="5">
    <source>
        <dbReference type="EMBL" id="EAQ31177.1"/>
    </source>
</evidence>